<evidence type="ECO:0000256" key="3">
    <source>
        <dbReference type="ARBA" id="ARBA00022764"/>
    </source>
</evidence>
<keyword evidence="3" id="KW-0574">Periplasm</keyword>
<evidence type="ECO:0000256" key="1">
    <source>
        <dbReference type="ARBA" id="ARBA00004418"/>
    </source>
</evidence>
<keyword evidence="4" id="KW-0456">Lyase</keyword>
<dbReference type="OrthoDB" id="175534at2"/>
<dbReference type="InterPro" id="IPR012480">
    <property type="entry name" value="Hepar_II_III_C"/>
</dbReference>
<dbReference type="SUPFAM" id="SSF48230">
    <property type="entry name" value="Chondroitin AC/alginate lyase"/>
    <property type="match status" value="1"/>
</dbReference>
<gene>
    <name evidence="6" type="ORF">ET464_11780</name>
</gene>
<evidence type="ECO:0000313" key="6">
    <source>
        <dbReference type="EMBL" id="QAY66973.1"/>
    </source>
</evidence>
<dbReference type="RefSeq" id="WP_129441109.1">
    <property type="nucleotide sequence ID" value="NZ_CP035492.1"/>
</dbReference>
<dbReference type="Gene3D" id="1.50.10.100">
    <property type="entry name" value="Chondroitin AC/alginate lyase"/>
    <property type="match status" value="1"/>
</dbReference>
<proteinExistence type="predicted"/>
<protein>
    <recommendedName>
        <fullName evidence="5">Heparinase II/III-like C-terminal domain-containing protein</fullName>
    </recommendedName>
</protein>
<evidence type="ECO:0000256" key="2">
    <source>
        <dbReference type="ARBA" id="ARBA00022729"/>
    </source>
</evidence>
<name>A0A4P6EXK4_9BACL</name>
<dbReference type="EMBL" id="CP035492">
    <property type="protein sequence ID" value="QAY66973.1"/>
    <property type="molecule type" value="Genomic_DNA"/>
</dbReference>
<keyword evidence="2" id="KW-0732">Signal</keyword>
<dbReference type="Proteomes" id="UP000293568">
    <property type="component" value="Chromosome"/>
</dbReference>
<keyword evidence="7" id="KW-1185">Reference proteome</keyword>
<dbReference type="PANTHER" id="PTHR39210">
    <property type="entry name" value="HEPARIN-SULFATE LYASE"/>
    <property type="match status" value="1"/>
</dbReference>
<accession>A0A4P6EXK4</accession>
<dbReference type="AlphaFoldDB" id="A0A4P6EXK4"/>
<dbReference type="PANTHER" id="PTHR39210:SF1">
    <property type="entry name" value="HEPARIN-SULFATE LYASE"/>
    <property type="match status" value="1"/>
</dbReference>
<evidence type="ECO:0000256" key="4">
    <source>
        <dbReference type="ARBA" id="ARBA00023239"/>
    </source>
</evidence>
<dbReference type="Gene3D" id="2.70.98.70">
    <property type="match status" value="1"/>
</dbReference>
<comment type="subcellular location">
    <subcellularLocation>
        <location evidence="1">Periplasm</location>
    </subcellularLocation>
</comment>
<sequence>MLFDTSAIERIRETAGKDPYAAAGFKQLKQDVTAAGRMNLEEKRQLLLRLDRQSQEDEQAYGERAAFVREYSELAVRASFLYLLEKDEAHAELTKQLISLVSLSSVWMAHVDRRVIWKSDLTTADVGVNLAVALQNIMDQLSEEEIGRITSVLLDQCVHPLYEDWLSPELHVNALDTMGHNWWTVCIGGMGVVLLVLGPERVPRFHNYLEQTIDALREWITYPGNVLQNKNANFGPDGDFLEYLNYFMYAFSNYCLFRELLRKDYNRDELQFSELEEKSADYYGSFFHLLSDGPRFADFGDVSVPEKQTQYIFYLCSRYNKGWTQKQFKQLCAKLIMPYEFYFYEADLDESGPLPPAEQIISYSGYAAIRTGFADTDTSFFMKTGESWNHNHIDAGTFELASCGKLFITDSGTCSYSDPKYAGYYIKPQAHNVVQFNDGLQTDDLRYQGTKYMGSFPVWLPAGNYKYLLADCAGPFINQFQRYFRHVIFLKDVMVMADDLFAYQDGTLHYNLHVNGTISRSGSLATVNHDGVELAVHSLFPRGHEWRLQPGFTHEVKTPQRTTPEADYLQISASTSGRRGKFIHAFKLPACDSTVTFTTDEDDHANEVIIEREEYTERIICNLLADGRLMHENATLRYKDIGTDAFLVYIKTNRQGEIVQTAMHNGSVLRINGVCYMSSMLKHDVLLNYEDRTITAAAKADASGYFKTSQAPDAELAKFGLKAGTSVFRF</sequence>
<evidence type="ECO:0000259" key="5">
    <source>
        <dbReference type="Pfam" id="PF07940"/>
    </source>
</evidence>
<reference evidence="6 7" key="1">
    <citation type="submission" date="2019-01" db="EMBL/GenBank/DDBJ databases">
        <title>Genome sequencing of strain FW100M-2.</title>
        <authorList>
            <person name="Heo J."/>
            <person name="Kim S.-J."/>
            <person name="Kim J.-S."/>
            <person name="Hong S.-B."/>
            <person name="Kwon S.-W."/>
        </authorList>
    </citation>
    <scope>NUCLEOTIDE SEQUENCE [LARGE SCALE GENOMIC DNA]</scope>
    <source>
        <strain evidence="6 7">FW100M-2</strain>
    </source>
</reference>
<dbReference type="GO" id="GO:0016829">
    <property type="term" value="F:lyase activity"/>
    <property type="evidence" value="ECO:0007669"/>
    <property type="project" value="UniProtKB-KW"/>
</dbReference>
<organism evidence="6 7">
    <name type="scientific">Paenibacillus protaetiae</name>
    <dbReference type="NCBI Taxonomy" id="2509456"/>
    <lineage>
        <taxon>Bacteria</taxon>
        <taxon>Bacillati</taxon>
        <taxon>Bacillota</taxon>
        <taxon>Bacilli</taxon>
        <taxon>Bacillales</taxon>
        <taxon>Paenibacillaceae</taxon>
        <taxon>Paenibacillus</taxon>
    </lineage>
</organism>
<evidence type="ECO:0000313" key="7">
    <source>
        <dbReference type="Proteomes" id="UP000293568"/>
    </source>
</evidence>
<dbReference type="GO" id="GO:0042597">
    <property type="term" value="C:periplasmic space"/>
    <property type="evidence" value="ECO:0007669"/>
    <property type="project" value="UniProtKB-SubCell"/>
</dbReference>
<dbReference type="InterPro" id="IPR008929">
    <property type="entry name" value="Chondroitin_lyas"/>
</dbReference>
<dbReference type="Pfam" id="PF07940">
    <property type="entry name" value="Hepar_II_III_C"/>
    <property type="match status" value="1"/>
</dbReference>
<feature type="domain" description="Heparinase II/III-like C-terminal" evidence="5">
    <location>
        <begin position="363"/>
        <end position="553"/>
    </location>
</feature>
<dbReference type="KEGG" id="pprt:ET464_11780"/>